<gene>
    <name evidence="1" type="ORF">TIFTF001_033367</name>
</gene>
<evidence type="ECO:0000313" key="2">
    <source>
        <dbReference type="Proteomes" id="UP001187192"/>
    </source>
</evidence>
<evidence type="ECO:0000313" key="1">
    <source>
        <dbReference type="EMBL" id="GMN64294.1"/>
    </source>
</evidence>
<dbReference type="EMBL" id="BTGU01000175">
    <property type="protein sequence ID" value="GMN64294.1"/>
    <property type="molecule type" value="Genomic_DNA"/>
</dbReference>
<reference evidence="1" key="1">
    <citation type="submission" date="2023-07" db="EMBL/GenBank/DDBJ databases">
        <title>draft genome sequence of fig (Ficus carica).</title>
        <authorList>
            <person name="Takahashi T."/>
            <person name="Nishimura K."/>
        </authorList>
    </citation>
    <scope>NUCLEOTIDE SEQUENCE</scope>
</reference>
<dbReference type="Proteomes" id="UP001187192">
    <property type="component" value="Unassembled WGS sequence"/>
</dbReference>
<comment type="caution">
    <text evidence="1">The sequence shown here is derived from an EMBL/GenBank/DDBJ whole genome shotgun (WGS) entry which is preliminary data.</text>
</comment>
<keyword evidence="2" id="KW-1185">Reference proteome</keyword>
<organism evidence="1 2">
    <name type="scientific">Ficus carica</name>
    <name type="common">Common fig</name>
    <dbReference type="NCBI Taxonomy" id="3494"/>
    <lineage>
        <taxon>Eukaryota</taxon>
        <taxon>Viridiplantae</taxon>
        <taxon>Streptophyta</taxon>
        <taxon>Embryophyta</taxon>
        <taxon>Tracheophyta</taxon>
        <taxon>Spermatophyta</taxon>
        <taxon>Magnoliopsida</taxon>
        <taxon>eudicotyledons</taxon>
        <taxon>Gunneridae</taxon>
        <taxon>Pentapetalae</taxon>
        <taxon>rosids</taxon>
        <taxon>fabids</taxon>
        <taxon>Rosales</taxon>
        <taxon>Moraceae</taxon>
        <taxon>Ficeae</taxon>
        <taxon>Ficus</taxon>
    </lineage>
</organism>
<dbReference type="AlphaFoldDB" id="A0AA88J717"/>
<name>A0AA88J717_FICCA</name>
<proteinExistence type="predicted"/>
<protein>
    <submittedName>
        <fullName evidence="1">Uncharacterized protein</fullName>
    </submittedName>
</protein>
<sequence length="91" mass="10371">MRPGFHRRAGYWSGTYVEIVVLEFPKRVWDRSLSLFPSRQSPVSFSNEPMELGIGPVGNRGWDRSAKVRALVEVKGFKVWKVGLVPNDSHD</sequence>
<accession>A0AA88J717</accession>